<dbReference type="FunCoup" id="G0MTT5">
    <property type="interactions" value="1899"/>
</dbReference>
<keyword evidence="6" id="KW-1185">Reference proteome</keyword>
<gene>
    <name evidence="5" type="ORF">CAEBREN_04551</name>
</gene>
<evidence type="ECO:0000256" key="3">
    <source>
        <dbReference type="SAM" id="SignalP"/>
    </source>
</evidence>
<evidence type="ECO:0000313" key="6">
    <source>
        <dbReference type="Proteomes" id="UP000008068"/>
    </source>
</evidence>
<keyword evidence="2" id="KW-0812">Transmembrane</keyword>
<feature type="region of interest" description="Disordered" evidence="1">
    <location>
        <begin position="149"/>
        <end position="168"/>
    </location>
</feature>
<sequence length="192" mass="21536">MRVSLLILLFSGSILASGVTTTQSSNQSQSDDFILNFLKSFKVIQEPNHPIFFEGIAFYFYGAYIPSPERPQSCIILASHPEWPFGGSVFRNGTMPTVAAFGCHQGEACQGTKCVRVFTHMNVTTFTLVGVIIVLVICLISPAPKPRIQRRREQRLERPRRPSPRDSIISNVFLPNENRIRYAMPPGYSQSN</sequence>
<feature type="chain" id="PRO_5003403610" description="CX domain-containing protein" evidence="3">
    <location>
        <begin position="17"/>
        <end position="192"/>
    </location>
</feature>
<dbReference type="InterPro" id="IPR002619">
    <property type="entry name" value="CX"/>
</dbReference>
<organism evidence="6">
    <name type="scientific">Caenorhabditis brenneri</name>
    <name type="common">Nematode worm</name>
    <dbReference type="NCBI Taxonomy" id="135651"/>
    <lineage>
        <taxon>Eukaryota</taxon>
        <taxon>Metazoa</taxon>
        <taxon>Ecdysozoa</taxon>
        <taxon>Nematoda</taxon>
        <taxon>Chromadorea</taxon>
        <taxon>Rhabditida</taxon>
        <taxon>Rhabditina</taxon>
        <taxon>Rhabditomorpha</taxon>
        <taxon>Rhabditoidea</taxon>
        <taxon>Rhabditidae</taxon>
        <taxon>Peloderinae</taxon>
        <taxon>Caenorhabditis</taxon>
    </lineage>
</organism>
<evidence type="ECO:0000259" key="4">
    <source>
        <dbReference type="Pfam" id="PF01705"/>
    </source>
</evidence>
<proteinExistence type="predicted"/>
<evidence type="ECO:0000256" key="1">
    <source>
        <dbReference type="SAM" id="MobiDB-lite"/>
    </source>
</evidence>
<feature type="domain" description="CX" evidence="4">
    <location>
        <begin position="58"/>
        <end position="115"/>
    </location>
</feature>
<dbReference type="AlphaFoldDB" id="G0MTT5"/>
<accession>G0MTT5</accession>
<dbReference type="PANTHER" id="PTHR47520:SF12">
    <property type="entry name" value="CX DOMAIN-CONTAINING PROTEIN"/>
    <property type="match status" value="1"/>
</dbReference>
<dbReference type="OrthoDB" id="5816150at2759"/>
<keyword evidence="2" id="KW-0472">Membrane</keyword>
<feature type="signal peptide" evidence="3">
    <location>
        <begin position="1"/>
        <end position="16"/>
    </location>
</feature>
<evidence type="ECO:0000313" key="5">
    <source>
        <dbReference type="EMBL" id="EGT43735.1"/>
    </source>
</evidence>
<dbReference type="Proteomes" id="UP000008068">
    <property type="component" value="Unassembled WGS sequence"/>
</dbReference>
<name>G0MTT5_CAEBE</name>
<reference evidence="6" key="1">
    <citation type="submission" date="2011-07" db="EMBL/GenBank/DDBJ databases">
        <authorList>
            <consortium name="Caenorhabditis brenneri Sequencing and Analysis Consortium"/>
            <person name="Wilson R.K."/>
        </authorList>
    </citation>
    <scope>NUCLEOTIDE SEQUENCE [LARGE SCALE GENOMIC DNA]</scope>
    <source>
        <strain evidence="6">PB2801</strain>
    </source>
</reference>
<dbReference type="eggNOG" id="KOG4297">
    <property type="taxonomic scope" value="Eukaryota"/>
</dbReference>
<dbReference type="PANTHER" id="PTHR47520">
    <property type="entry name" value="CX DOMAIN-CONTAINING PROTEIN-RELATED"/>
    <property type="match status" value="1"/>
</dbReference>
<dbReference type="OMA" id="PQSCIIL"/>
<protein>
    <recommendedName>
        <fullName evidence="4">CX domain-containing protein</fullName>
    </recommendedName>
</protein>
<keyword evidence="3" id="KW-0732">Signal</keyword>
<evidence type="ECO:0000256" key="2">
    <source>
        <dbReference type="SAM" id="Phobius"/>
    </source>
</evidence>
<feature type="compositionally biased region" description="Basic and acidic residues" evidence="1">
    <location>
        <begin position="154"/>
        <end position="164"/>
    </location>
</feature>
<dbReference type="HOGENOM" id="CLU_1462640_0_0_1"/>
<dbReference type="EMBL" id="GL379811">
    <property type="protein sequence ID" value="EGT43735.1"/>
    <property type="molecule type" value="Genomic_DNA"/>
</dbReference>
<dbReference type="InParanoid" id="G0MTT5"/>
<dbReference type="Pfam" id="PF01705">
    <property type="entry name" value="CX"/>
    <property type="match status" value="1"/>
</dbReference>
<keyword evidence="2" id="KW-1133">Transmembrane helix</keyword>
<feature type="transmembrane region" description="Helical" evidence="2">
    <location>
        <begin position="123"/>
        <end position="143"/>
    </location>
</feature>